<keyword evidence="8" id="KW-1185">Reference proteome</keyword>
<dbReference type="GO" id="GO:0071973">
    <property type="term" value="P:bacterial-type flagellum-dependent cell motility"/>
    <property type="evidence" value="ECO:0007669"/>
    <property type="project" value="TreeGrafter"/>
</dbReference>
<keyword evidence="7" id="KW-0282">Flagellum</keyword>
<dbReference type="PANTHER" id="PTHR34773">
    <property type="entry name" value="FLAGELLAR SECRETION CHAPERONE FLIS"/>
    <property type="match status" value="1"/>
</dbReference>
<dbReference type="AlphaFoldDB" id="A0A8J8M9Q2"/>
<dbReference type="PIRSF" id="PIRSF039090">
    <property type="entry name" value="Flis"/>
    <property type="match status" value="1"/>
</dbReference>
<dbReference type="SUPFAM" id="SSF101116">
    <property type="entry name" value="Flagellar export chaperone FliS"/>
    <property type="match status" value="1"/>
</dbReference>
<dbReference type="CDD" id="cd16098">
    <property type="entry name" value="FliS"/>
    <property type="match status" value="1"/>
</dbReference>
<dbReference type="GO" id="GO:0044780">
    <property type="term" value="P:bacterial-type flagellum assembly"/>
    <property type="evidence" value="ECO:0007669"/>
    <property type="project" value="InterPro"/>
</dbReference>
<dbReference type="InterPro" id="IPR036584">
    <property type="entry name" value="FliS_sf"/>
</dbReference>
<reference evidence="7 8" key="1">
    <citation type="submission" date="2020-07" db="EMBL/GenBank/DDBJ databases">
        <title>Vallitalea guaymasensis genome.</title>
        <authorList>
            <person name="Postec A."/>
        </authorList>
    </citation>
    <scope>NUCLEOTIDE SEQUENCE [LARGE SCALE GENOMIC DNA]</scope>
    <source>
        <strain evidence="7 8">Ra1766G1</strain>
    </source>
</reference>
<gene>
    <name evidence="7" type="primary">fliS</name>
    <name evidence="7" type="ORF">HYG85_08540</name>
</gene>
<name>A0A8J8M9Q2_9FIRM</name>
<dbReference type="GO" id="GO:0005829">
    <property type="term" value="C:cytosol"/>
    <property type="evidence" value="ECO:0007669"/>
    <property type="project" value="UniProtKB-SubCell"/>
</dbReference>
<protein>
    <recommendedName>
        <fullName evidence="6">Flagellar secretion chaperone FliS</fullName>
    </recommendedName>
</protein>
<evidence type="ECO:0000313" key="7">
    <source>
        <dbReference type="EMBL" id="QUH28966.1"/>
    </source>
</evidence>
<keyword evidence="7" id="KW-0966">Cell projection</keyword>
<dbReference type="NCBIfam" id="TIGR00208">
    <property type="entry name" value="fliS"/>
    <property type="match status" value="1"/>
</dbReference>
<dbReference type="KEGG" id="vgu:HYG85_08540"/>
<dbReference type="RefSeq" id="WP_212693116.1">
    <property type="nucleotide sequence ID" value="NZ_CAJXUH010000002.1"/>
</dbReference>
<comment type="subcellular location">
    <subcellularLocation>
        <location evidence="1 6">Cytoplasm</location>
        <location evidence="1 6">Cytosol</location>
    </subcellularLocation>
</comment>
<evidence type="ECO:0000256" key="1">
    <source>
        <dbReference type="ARBA" id="ARBA00004514"/>
    </source>
</evidence>
<evidence type="ECO:0000256" key="6">
    <source>
        <dbReference type="PIRNR" id="PIRNR039090"/>
    </source>
</evidence>
<comment type="similarity">
    <text evidence="2 6">Belongs to the FliS family.</text>
</comment>
<evidence type="ECO:0000256" key="4">
    <source>
        <dbReference type="ARBA" id="ARBA00022795"/>
    </source>
</evidence>
<sequence>MITNTGYNKYQNNSILTASPQELTLMLYNGAIKFCNQAIVSLDNNEIEKAHNYINRVEDIIEEFVITLDEKYPVAESFKKMYDYINDRLVEANITKDKEVLEEVLGFLRELRDTWKEAMKLAKIPKNKDTNNATE</sequence>
<evidence type="ECO:0000256" key="5">
    <source>
        <dbReference type="ARBA" id="ARBA00023186"/>
    </source>
</evidence>
<proteinExistence type="inferred from homology"/>
<dbReference type="EMBL" id="CP058561">
    <property type="protein sequence ID" value="QUH28966.1"/>
    <property type="molecule type" value="Genomic_DNA"/>
</dbReference>
<dbReference type="Gene3D" id="1.20.120.340">
    <property type="entry name" value="Flagellar protein FliS"/>
    <property type="match status" value="1"/>
</dbReference>
<dbReference type="PANTHER" id="PTHR34773:SF1">
    <property type="entry name" value="FLAGELLAR SECRETION CHAPERONE FLIS"/>
    <property type="match status" value="1"/>
</dbReference>
<dbReference type="Proteomes" id="UP000677305">
    <property type="component" value="Chromosome"/>
</dbReference>
<keyword evidence="5" id="KW-0143">Chaperone</keyword>
<keyword evidence="4 6" id="KW-1005">Bacterial flagellum biogenesis</keyword>
<keyword evidence="7" id="KW-0969">Cilium</keyword>
<dbReference type="Pfam" id="PF02561">
    <property type="entry name" value="FliS"/>
    <property type="match status" value="1"/>
</dbReference>
<dbReference type="InterPro" id="IPR003713">
    <property type="entry name" value="FliS"/>
</dbReference>
<organism evidence="7 8">
    <name type="scientific">Vallitalea guaymasensis</name>
    <dbReference type="NCBI Taxonomy" id="1185412"/>
    <lineage>
        <taxon>Bacteria</taxon>
        <taxon>Bacillati</taxon>
        <taxon>Bacillota</taxon>
        <taxon>Clostridia</taxon>
        <taxon>Lachnospirales</taxon>
        <taxon>Vallitaleaceae</taxon>
        <taxon>Vallitalea</taxon>
    </lineage>
</organism>
<evidence type="ECO:0000256" key="2">
    <source>
        <dbReference type="ARBA" id="ARBA00008787"/>
    </source>
</evidence>
<accession>A0A8J8M9Q2</accession>
<evidence type="ECO:0000256" key="3">
    <source>
        <dbReference type="ARBA" id="ARBA00022490"/>
    </source>
</evidence>
<evidence type="ECO:0000313" key="8">
    <source>
        <dbReference type="Proteomes" id="UP000677305"/>
    </source>
</evidence>
<keyword evidence="3 6" id="KW-0963">Cytoplasm</keyword>